<evidence type="ECO:0000313" key="2">
    <source>
        <dbReference type="EMBL" id="HDI82480.1"/>
    </source>
</evidence>
<dbReference type="AlphaFoldDB" id="A0A7C0Z8Z5"/>
<dbReference type="EMBL" id="DQWE01000073">
    <property type="protein sequence ID" value="HDI82480.1"/>
    <property type="molecule type" value="Genomic_DNA"/>
</dbReference>
<dbReference type="GO" id="GO:0003700">
    <property type="term" value="F:DNA-binding transcription factor activity"/>
    <property type="evidence" value="ECO:0007669"/>
    <property type="project" value="InterPro"/>
</dbReference>
<gene>
    <name evidence="2" type="ORF">ENF18_01655</name>
</gene>
<reference evidence="2" key="1">
    <citation type="journal article" date="2020" name="mSystems">
        <title>Genome- and Community-Level Interaction Insights into Carbon Utilization and Element Cycling Functions of Hydrothermarchaeota in Hydrothermal Sediment.</title>
        <authorList>
            <person name="Zhou Z."/>
            <person name="Liu Y."/>
            <person name="Xu W."/>
            <person name="Pan J."/>
            <person name="Luo Z.H."/>
            <person name="Li M."/>
        </authorList>
    </citation>
    <scope>NUCLEOTIDE SEQUENCE [LARGE SCALE GENOMIC DNA]</scope>
    <source>
        <strain evidence="2">HyVt-102</strain>
    </source>
</reference>
<dbReference type="InterPro" id="IPR027395">
    <property type="entry name" value="WH_DNA-bd_dom"/>
</dbReference>
<comment type="caution">
    <text evidence="2">The sequence shown here is derived from an EMBL/GenBank/DDBJ whole genome shotgun (WGS) entry which is preliminary data.</text>
</comment>
<protein>
    <submittedName>
        <fullName evidence="2">ArsR family transcriptional regulator</fullName>
    </submittedName>
</protein>
<dbReference type="Gene3D" id="1.10.10.10">
    <property type="entry name" value="Winged helix-like DNA-binding domain superfamily/Winged helix DNA-binding domain"/>
    <property type="match status" value="1"/>
</dbReference>
<accession>A0A7C0Z8Z5</accession>
<name>A0A7C0Z8Z5_UNCW3</name>
<dbReference type="PANTHER" id="PTHR37318:SF1">
    <property type="entry name" value="BSL7504 PROTEIN"/>
    <property type="match status" value="1"/>
</dbReference>
<dbReference type="InterPro" id="IPR036388">
    <property type="entry name" value="WH-like_DNA-bd_sf"/>
</dbReference>
<dbReference type="PANTHER" id="PTHR37318">
    <property type="entry name" value="BSL7504 PROTEIN"/>
    <property type="match status" value="1"/>
</dbReference>
<dbReference type="SUPFAM" id="SSF46785">
    <property type="entry name" value="Winged helix' DNA-binding domain"/>
    <property type="match status" value="1"/>
</dbReference>
<dbReference type="Proteomes" id="UP000885847">
    <property type="component" value="Unassembled WGS sequence"/>
</dbReference>
<organism evidence="2">
    <name type="scientific">candidate division WOR-3 bacterium</name>
    <dbReference type="NCBI Taxonomy" id="2052148"/>
    <lineage>
        <taxon>Bacteria</taxon>
        <taxon>Bacteria division WOR-3</taxon>
    </lineage>
</organism>
<dbReference type="InterPro" id="IPR036390">
    <property type="entry name" value="WH_DNA-bd_sf"/>
</dbReference>
<dbReference type="InterPro" id="IPR011991">
    <property type="entry name" value="ArsR-like_HTH"/>
</dbReference>
<evidence type="ECO:0000259" key="1">
    <source>
        <dbReference type="SMART" id="SM00418"/>
    </source>
</evidence>
<feature type="domain" description="HTH arsR-type" evidence="1">
    <location>
        <begin position="7"/>
        <end position="92"/>
    </location>
</feature>
<dbReference type="InterPro" id="IPR001845">
    <property type="entry name" value="HTH_ArsR_DNA-bd_dom"/>
</dbReference>
<dbReference type="Pfam" id="PF13601">
    <property type="entry name" value="HTH_34"/>
    <property type="match status" value="1"/>
</dbReference>
<dbReference type="CDD" id="cd00090">
    <property type="entry name" value="HTH_ARSR"/>
    <property type="match status" value="1"/>
</dbReference>
<dbReference type="SMART" id="SM00418">
    <property type="entry name" value="HTH_ARSR"/>
    <property type="match status" value="1"/>
</dbReference>
<proteinExistence type="predicted"/>
<sequence length="103" mass="12056">MAEGFEELDSVIHERVRLGILTFLARNGETDFGTLKKALDVTDGNLSRHLRVLEEEGIINVKKTFVKRRPRTYYKLTNMGKKRFNRYLQVLEDILKSVTKKEE</sequence>